<protein>
    <recommendedName>
        <fullName evidence="3">Leucine rich repeat (LRR) protein</fullName>
    </recommendedName>
</protein>
<gene>
    <name evidence="1" type="ORF">ACFQO7_34190</name>
</gene>
<proteinExistence type="predicted"/>
<dbReference type="InterPro" id="IPR011989">
    <property type="entry name" value="ARM-like"/>
</dbReference>
<evidence type="ECO:0000313" key="2">
    <source>
        <dbReference type="Proteomes" id="UP001596392"/>
    </source>
</evidence>
<dbReference type="EMBL" id="JBHTAC010000059">
    <property type="protein sequence ID" value="MFC7247540.1"/>
    <property type="molecule type" value="Genomic_DNA"/>
</dbReference>
<organism evidence="1 2">
    <name type="scientific">Catellatospora aurea</name>
    <dbReference type="NCBI Taxonomy" id="1337874"/>
    <lineage>
        <taxon>Bacteria</taxon>
        <taxon>Bacillati</taxon>
        <taxon>Actinomycetota</taxon>
        <taxon>Actinomycetes</taxon>
        <taxon>Micromonosporales</taxon>
        <taxon>Micromonosporaceae</taxon>
        <taxon>Catellatospora</taxon>
    </lineage>
</organism>
<evidence type="ECO:0000313" key="1">
    <source>
        <dbReference type="EMBL" id="MFC7247540.1"/>
    </source>
</evidence>
<dbReference type="InterPro" id="IPR016024">
    <property type="entry name" value="ARM-type_fold"/>
</dbReference>
<accession>A0ABW2H898</accession>
<name>A0ABW2H898_9ACTN</name>
<dbReference type="Proteomes" id="UP001596392">
    <property type="component" value="Unassembled WGS sequence"/>
</dbReference>
<dbReference type="Gene3D" id="1.25.10.10">
    <property type="entry name" value="Leucine-rich Repeat Variant"/>
    <property type="match status" value="2"/>
</dbReference>
<sequence length="489" mass="53307">MHEQILRGVALNAGAPADVLLRLLAVEAQSCWEALCTERDLPAELLDAVLTHPDRQVRRHIGRNPHLDPAQRARLLDHPDPKTAIALIREPLRWPPGTSPRPLPDAVLRRMLAAPPEILSSAELLDELVFTHSAKRACAVAAAHPLPEIRAAACGYRRALSDEQWHALENDPDPQVRAAITRVTAYDTKVIEPADMPPHRGHYHSLLLQTRRLSRAVLDQLTAGNDPSDLSFLSFNPYLPPDVVELLVSHPEESLRGAAARRDDLTADQLARLAADPVQTVRIAVSTHPGLGEPERAAIIVDCWPRDSFNRIKPGPLTEPAVAIAHAYSVNPLLRRSAAREPGLPQAVAARLAEDPDQGVRVRLALCHPAPPPALLLRCYLEYDGPDRWHLTTLPGFPVAGLTRFARDPDPAVRLLALLGPEVPEDLVDALLSDPDDQVATAAIVHPRLPAHRLRELLGTDRAPLAAANPALDAATLHELLDGAGVPRR</sequence>
<dbReference type="RefSeq" id="WP_376810264.1">
    <property type="nucleotide sequence ID" value="NZ_JBHTAC010000059.1"/>
</dbReference>
<evidence type="ECO:0008006" key="3">
    <source>
        <dbReference type="Google" id="ProtNLM"/>
    </source>
</evidence>
<dbReference type="SUPFAM" id="SSF48371">
    <property type="entry name" value="ARM repeat"/>
    <property type="match status" value="1"/>
</dbReference>
<reference evidence="2" key="1">
    <citation type="journal article" date="2019" name="Int. J. Syst. Evol. Microbiol.">
        <title>The Global Catalogue of Microorganisms (GCM) 10K type strain sequencing project: providing services to taxonomists for standard genome sequencing and annotation.</title>
        <authorList>
            <consortium name="The Broad Institute Genomics Platform"/>
            <consortium name="The Broad Institute Genome Sequencing Center for Infectious Disease"/>
            <person name="Wu L."/>
            <person name="Ma J."/>
        </authorList>
    </citation>
    <scope>NUCLEOTIDE SEQUENCE [LARGE SCALE GENOMIC DNA]</scope>
    <source>
        <strain evidence="2">CGMCC 1.9106</strain>
    </source>
</reference>
<comment type="caution">
    <text evidence="1">The sequence shown here is derived from an EMBL/GenBank/DDBJ whole genome shotgun (WGS) entry which is preliminary data.</text>
</comment>
<keyword evidence="2" id="KW-1185">Reference proteome</keyword>